<feature type="domain" description="Pinin/SDK/MemA protein" evidence="9">
    <location>
        <begin position="220"/>
        <end position="348"/>
    </location>
</feature>
<keyword evidence="5" id="KW-0804">Transcription</keyword>
<evidence type="ECO:0000256" key="1">
    <source>
        <dbReference type="ARBA" id="ARBA00004123"/>
    </source>
</evidence>
<feature type="compositionally biased region" description="Polar residues" evidence="8">
    <location>
        <begin position="91"/>
        <end position="100"/>
    </location>
</feature>
<dbReference type="AlphaFoldDB" id="A0A2C6LBY2"/>
<dbReference type="Pfam" id="PF04696">
    <property type="entry name" value="Pinin_SDK_memA"/>
    <property type="match status" value="1"/>
</dbReference>
<gene>
    <name evidence="10" type="ORF">CSUI_001725</name>
</gene>
<feature type="compositionally biased region" description="Basic and acidic residues" evidence="8">
    <location>
        <begin position="137"/>
        <end position="148"/>
    </location>
</feature>
<feature type="compositionally biased region" description="Basic and acidic residues" evidence="8">
    <location>
        <begin position="402"/>
        <end position="466"/>
    </location>
</feature>
<feature type="region of interest" description="Disordered" evidence="8">
    <location>
        <begin position="17"/>
        <end position="148"/>
    </location>
</feature>
<feature type="compositionally biased region" description="Acidic residues" evidence="8">
    <location>
        <begin position="467"/>
        <end position="480"/>
    </location>
</feature>
<dbReference type="InterPro" id="IPR039853">
    <property type="entry name" value="Pinin"/>
</dbReference>
<dbReference type="PANTHER" id="PTHR12707">
    <property type="entry name" value="PINN"/>
    <property type="match status" value="1"/>
</dbReference>
<evidence type="ECO:0000256" key="8">
    <source>
        <dbReference type="SAM" id="MobiDB-lite"/>
    </source>
</evidence>
<dbReference type="OrthoDB" id="330772at2759"/>
<evidence type="ECO:0000256" key="2">
    <source>
        <dbReference type="ARBA" id="ARBA00010386"/>
    </source>
</evidence>
<dbReference type="VEuPathDB" id="ToxoDB:CSUI_001725"/>
<reference evidence="10 11" key="1">
    <citation type="journal article" date="2017" name="Int. J. Parasitol.">
        <title>The genome of the protozoan parasite Cystoisospora suis and a reverse vaccinology approach to identify vaccine candidates.</title>
        <authorList>
            <person name="Palmieri N."/>
            <person name="Shrestha A."/>
            <person name="Ruttkowski B."/>
            <person name="Beck T."/>
            <person name="Vogl C."/>
            <person name="Tomley F."/>
            <person name="Blake D.P."/>
            <person name="Joachim A."/>
        </authorList>
    </citation>
    <scope>NUCLEOTIDE SEQUENCE [LARGE SCALE GENOMIC DNA]</scope>
    <source>
        <strain evidence="10 11">Wien I</strain>
    </source>
</reference>
<evidence type="ECO:0000256" key="3">
    <source>
        <dbReference type="ARBA" id="ARBA00022664"/>
    </source>
</evidence>
<evidence type="ECO:0000256" key="5">
    <source>
        <dbReference type="ARBA" id="ARBA00023163"/>
    </source>
</evidence>
<protein>
    <submittedName>
        <fullName evidence="10">Nuclear factor nf2</fullName>
    </submittedName>
</protein>
<keyword evidence="6" id="KW-0508">mRNA splicing</keyword>
<dbReference type="GO" id="GO:0008380">
    <property type="term" value="P:RNA splicing"/>
    <property type="evidence" value="ECO:0007669"/>
    <property type="project" value="UniProtKB-KW"/>
</dbReference>
<proteinExistence type="inferred from homology"/>
<comment type="caution">
    <text evidence="10">The sequence shown here is derived from an EMBL/GenBank/DDBJ whole genome shotgun (WGS) entry which is preliminary data.</text>
</comment>
<feature type="compositionally biased region" description="Basic residues" evidence="8">
    <location>
        <begin position="20"/>
        <end position="29"/>
    </location>
</feature>
<keyword evidence="7" id="KW-0539">Nucleus</keyword>
<dbReference type="RefSeq" id="XP_067926099.1">
    <property type="nucleotide sequence ID" value="XM_068061930.1"/>
</dbReference>
<feature type="region of interest" description="Disordered" evidence="8">
    <location>
        <begin position="364"/>
        <end position="507"/>
    </location>
</feature>
<evidence type="ECO:0000256" key="7">
    <source>
        <dbReference type="ARBA" id="ARBA00023242"/>
    </source>
</evidence>
<feature type="compositionally biased region" description="Low complexity" evidence="8">
    <location>
        <begin position="390"/>
        <end position="400"/>
    </location>
</feature>
<feature type="compositionally biased region" description="Low complexity" evidence="8">
    <location>
        <begin position="30"/>
        <end position="40"/>
    </location>
</feature>
<dbReference type="GO" id="GO:0006397">
    <property type="term" value="P:mRNA processing"/>
    <property type="evidence" value="ECO:0007669"/>
    <property type="project" value="UniProtKB-KW"/>
</dbReference>
<feature type="compositionally biased region" description="Basic and acidic residues" evidence="8">
    <location>
        <begin position="481"/>
        <end position="500"/>
    </location>
</feature>
<evidence type="ECO:0000313" key="10">
    <source>
        <dbReference type="EMBL" id="PHJ24426.1"/>
    </source>
</evidence>
<evidence type="ECO:0000313" key="11">
    <source>
        <dbReference type="Proteomes" id="UP000221165"/>
    </source>
</evidence>
<dbReference type="PANTHER" id="PTHR12707:SF0">
    <property type="entry name" value="PININ"/>
    <property type="match status" value="1"/>
</dbReference>
<sequence length="507" mass="56886">MNEKLLHQEIRRLVTEQRQLNRRLQHHQKPFSSPYPSSSSLHDGTQRKLPTSSPDQPSSSSSLHTSGISPSSFSSSGVSPPGIREAIKTNGDANSLNRTPSQQSSSSSSLGCDVRALKKSPAHHVEEKEEGEEEEEQQGRGKTTGDMKEDCSLRMRGRGMISSSHLVDGYQRAIGDVVAAAAGLKRPFGSMMGSEKPVYDFNSEEFQVEKRPKIEAPDEKTARRNRRMFGVLAGHLRRAQQQLQKEQTTDLVAKQRQQEERVAQKIARSQKNIAKIARIEWEERRQQEKLRLEEVSMALINKENDLMKLHLVKHYKNMELYIGTEAQPTLFWMPAKWDDTTRRLQEQTKMWIRTKIEHIQETDYTYRGTQGGQGGAGGGTVAGSQLQGTAASSDAPPVDDAPSDHHGSVEGGSSKEAERGRLSSLERKDSRDDEEKGGGRAGEERDEEKKDEREEREKDGVDRGKEENEEDEDVDLDDMDESSRTQKEDKPLPRKDRDGGSVKTSAN</sequence>
<dbReference type="GO" id="GO:0071013">
    <property type="term" value="C:catalytic step 2 spliceosome"/>
    <property type="evidence" value="ECO:0007669"/>
    <property type="project" value="TreeGrafter"/>
</dbReference>
<evidence type="ECO:0000256" key="4">
    <source>
        <dbReference type="ARBA" id="ARBA00023015"/>
    </source>
</evidence>
<comment type="subcellular location">
    <subcellularLocation>
        <location evidence="1">Nucleus</location>
    </subcellularLocation>
</comment>
<dbReference type="InterPro" id="IPR006786">
    <property type="entry name" value="Pinin_SDK_MemA"/>
</dbReference>
<organism evidence="10 11">
    <name type="scientific">Cystoisospora suis</name>
    <dbReference type="NCBI Taxonomy" id="483139"/>
    <lineage>
        <taxon>Eukaryota</taxon>
        <taxon>Sar</taxon>
        <taxon>Alveolata</taxon>
        <taxon>Apicomplexa</taxon>
        <taxon>Conoidasida</taxon>
        <taxon>Coccidia</taxon>
        <taxon>Eucoccidiorida</taxon>
        <taxon>Eimeriorina</taxon>
        <taxon>Sarcocystidae</taxon>
        <taxon>Cystoisospora</taxon>
    </lineage>
</organism>
<keyword evidence="3" id="KW-0507">mRNA processing</keyword>
<keyword evidence="4" id="KW-0805">Transcription regulation</keyword>
<comment type="similarity">
    <text evidence="2">Belongs to the pinin family.</text>
</comment>
<name>A0A2C6LBY2_9APIC</name>
<keyword evidence="11" id="KW-1185">Reference proteome</keyword>
<evidence type="ECO:0000259" key="9">
    <source>
        <dbReference type="Pfam" id="PF04696"/>
    </source>
</evidence>
<dbReference type="EMBL" id="MIGC01000684">
    <property type="protein sequence ID" value="PHJ24426.1"/>
    <property type="molecule type" value="Genomic_DNA"/>
</dbReference>
<accession>A0A2C6LBY2</accession>
<feature type="compositionally biased region" description="Low complexity" evidence="8">
    <location>
        <begin position="52"/>
        <end position="82"/>
    </location>
</feature>
<feature type="compositionally biased region" description="Gly residues" evidence="8">
    <location>
        <begin position="369"/>
        <end position="381"/>
    </location>
</feature>
<evidence type="ECO:0000256" key="6">
    <source>
        <dbReference type="ARBA" id="ARBA00023187"/>
    </source>
</evidence>
<dbReference type="GeneID" id="94425141"/>
<dbReference type="Proteomes" id="UP000221165">
    <property type="component" value="Unassembled WGS sequence"/>
</dbReference>